<comment type="caution">
    <text evidence="2">The sequence shown here is derived from an EMBL/GenBank/DDBJ whole genome shotgun (WGS) entry which is preliminary data.</text>
</comment>
<protein>
    <recommendedName>
        <fullName evidence="4">ATP-grasp-modified RiPP</fullName>
    </recommendedName>
</protein>
<feature type="compositionally biased region" description="Polar residues" evidence="1">
    <location>
        <begin position="49"/>
        <end position="61"/>
    </location>
</feature>
<dbReference type="RefSeq" id="WP_344021774.1">
    <property type="nucleotide sequence ID" value="NZ_BAAABX010000018.1"/>
</dbReference>
<dbReference type="EMBL" id="BAAABX010000018">
    <property type="protein sequence ID" value="GAA0397075.1"/>
    <property type="molecule type" value="Genomic_DNA"/>
</dbReference>
<gene>
    <name evidence="2" type="ORF">GCM10010357_17750</name>
</gene>
<evidence type="ECO:0000256" key="1">
    <source>
        <dbReference type="SAM" id="MobiDB-lite"/>
    </source>
</evidence>
<sequence length="95" mass="9853">MSESLIPFGAQVLAPCYEVHIDQSSFAYDDDRQVNVTSGGGLWADTPMAASSTATNNDTSPGNPPDEQADPYAFPEINPQQVPASSLVLAGPAAA</sequence>
<evidence type="ECO:0000313" key="2">
    <source>
        <dbReference type="EMBL" id="GAA0397075.1"/>
    </source>
</evidence>
<dbReference type="NCBIfam" id="TIGR04186">
    <property type="entry name" value="GRASP_targ"/>
    <property type="match status" value="1"/>
</dbReference>
<evidence type="ECO:0000313" key="3">
    <source>
        <dbReference type="Proteomes" id="UP001500879"/>
    </source>
</evidence>
<keyword evidence="3" id="KW-1185">Reference proteome</keyword>
<proteinExistence type="predicted"/>
<accession>A0ABN0YIW7</accession>
<dbReference type="InterPro" id="IPR026496">
    <property type="entry name" value="GRASP_targ"/>
</dbReference>
<reference evidence="2 3" key="1">
    <citation type="journal article" date="2019" name="Int. J. Syst. Evol. Microbiol.">
        <title>The Global Catalogue of Microorganisms (GCM) 10K type strain sequencing project: providing services to taxonomists for standard genome sequencing and annotation.</title>
        <authorList>
            <consortium name="The Broad Institute Genomics Platform"/>
            <consortium name="The Broad Institute Genome Sequencing Center for Infectious Disease"/>
            <person name="Wu L."/>
            <person name="Ma J."/>
        </authorList>
    </citation>
    <scope>NUCLEOTIDE SEQUENCE [LARGE SCALE GENOMIC DNA]</scope>
    <source>
        <strain evidence="2 3">JCM 4788</strain>
    </source>
</reference>
<name>A0ABN0YIW7_9ACTN</name>
<feature type="region of interest" description="Disordered" evidence="1">
    <location>
        <begin position="38"/>
        <end position="78"/>
    </location>
</feature>
<evidence type="ECO:0008006" key="4">
    <source>
        <dbReference type="Google" id="ProtNLM"/>
    </source>
</evidence>
<dbReference type="Proteomes" id="UP001500879">
    <property type="component" value="Unassembled WGS sequence"/>
</dbReference>
<organism evidence="2 3">
    <name type="scientific">Streptomyces luteireticuli</name>
    <dbReference type="NCBI Taxonomy" id="173858"/>
    <lineage>
        <taxon>Bacteria</taxon>
        <taxon>Bacillati</taxon>
        <taxon>Actinomycetota</taxon>
        <taxon>Actinomycetes</taxon>
        <taxon>Kitasatosporales</taxon>
        <taxon>Streptomycetaceae</taxon>
        <taxon>Streptomyces</taxon>
    </lineage>
</organism>